<evidence type="ECO:0000313" key="2">
    <source>
        <dbReference type="EMBL" id="ACC70656.1"/>
    </source>
</evidence>
<dbReference type="EMBL" id="CP001043">
    <property type="protein sequence ID" value="ACC70656.1"/>
    <property type="molecule type" value="Genomic_DNA"/>
</dbReference>
<dbReference type="InterPro" id="IPR021556">
    <property type="entry name" value="DUF2950"/>
</dbReference>
<dbReference type="eggNOG" id="COG4786">
    <property type="taxonomic scope" value="Bacteria"/>
</dbReference>
<accession>B2JJB3</accession>
<dbReference type="STRING" id="391038.Bphy_1474"/>
<dbReference type="RefSeq" id="WP_012400868.1">
    <property type="nucleotide sequence ID" value="NC_010622.1"/>
</dbReference>
<keyword evidence="3" id="KW-1185">Reference proteome</keyword>
<keyword evidence="1" id="KW-0732">Signal</keyword>
<proteinExistence type="predicted"/>
<reference evidence="3" key="1">
    <citation type="journal article" date="2014" name="Stand. Genomic Sci.">
        <title>Complete genome sequence of Burkholderia phymatum STM815(T), a broad host range and efficient nitrogen-fixing symbiont of Mimosa species.</title>
        <authorList>
            <person name="Moulin L."/>
            <person name="Klonowska A."/>
            <person name="Caroline B."/>
            <person name="Booth K."/>
            <person name="Vriezen J.A."/>
            <person name="Melkonian R."/>
            <person name="James E.K."/>
            <person name="Young J.P."/>
            <person name="Bena G."/>
            <person name="Hauser L."/>
            <person name="Land M."/>
            <person name="Kyrpides N."/>
            <person name="Bruce D."/>
            <person name="Chain P."/>
            <person name="Copeland A."/>
            <person name="Pitluck S."/>
            <person name="Woyke T."/>
            <person name="Lizotte-Waniewski M."/>
            <person name="Bristow J."/>
            <person name="Riley M."/>
        </authorList>
    </citation>
    <scope>NUCLEOTIDE SEQUENCE [LARGE SCALE GENOMIC DNA]</scope>
    <source>
        <strain evidence="3">DSM 17167 / CIP 108236 / LMG 21445 / STM815</strain>
    </source>
</reference>
<name>B2JJB3_PARP8</name>
<dbReference type="Proteomes" id="UP000001192">
    <property type="component" value="Chromosome 1"/>
</dbReference>
<organism evidence="2 3">
    <name type="scientific">Paraburkholderia phymatum (strain DSM 17167 / CIP 108236 / LMG 21445 / STM815)</name>
    <name type="common">Burkholderia phymatum</name>
    <dbReference type="NCBI Taxonomy" id="391038"/>
    <lineage>
        <taxon>Bacteria</taxon>
        <taxon>Pseudomonadati</taxon>
        <taxon>Pseudomonadota</taxon>
        <taxon>Betaproteobacteria</taxon>
        <taxon>Burkholderiales</taxon>
        <taxon>Burkholderiaceae</taxon>
        <taxon>Paraburkholderia</taxon>
    </lineage>
</organism>
<protein>
    <recommendedName>
        <fullName evidence="4">DUF2950 domain-containing protein</fullName>
    </recommendedName>
</protein>
<evidence type="ECO:0000256" key="1">
    <source>
        <dbReference type="SAM" id="SignalP"/>
    </source>
</evidence>
<dbReference type="AlphaFoldDB" id="B2JJB3"/>
<evidence type="ECO:0008006" key="4">
    <source>
        <dbReference type="Google" id="ProtNLM"/>
    </source>
</evidence>
<sequence length="304" mass="32989" precursor="true">MNRNPTRPATRARLALGAVAAATLLAFAQHVAAQTVYPTPEAAADALVDAVATSDHPAMEKVLGKNYGRYIPTTNIGEDDIYAFLGQWAKGHRIVDDPAPRHGRKSVHLAVGDGDWTLPIPIVQSARGWQFDTPAATDEMLTRRIGRNERAAILTSLAYVDAQNDYRSQMQHYAQKFISSPGRHDGLYWPTAEGEPESPLGPLAATMPRQIAPGEAYYGYHYRILTSQGAHADGGAQSYLQDGTLTKGFGLVAWPAEYGKTGVMSFIVNQNGQVYEKNLGPQTPRVAAAITSFNPDSSWQATRP</sequence>
<gene>
    <name evidence="2" type="ordered locus">Bphy_1474</name>
</gene>
<evidence type="ECO:0000313" key="3">
    <source>
        <dbReference type="Proteomes" id="UP000001192"/>
    </source>
</evidence>
<dbReference type="OrthoDB" id="108782at2"/>
<feature type="signal peptide" evidence="1">
    <location>
        <begin position="1"/>
        <end position="28"/>
    </location>
</feature>
<dbReference type="KEGG" id="bph:Bphy_1474"/>
<dbReference type="Pfam" id="PF11453">
    <property type="entry name" value="DUF2950"/>
    <property type="match status" value="1"/>
</dbReference>
<feature type="chain" id="PRO_5002779357" description="DUF2950 domain-containing protein" evidence="1">
    <location>
        <begin position="29"/>
        <end position="304"/>
    </location>
</feature>
<dbReference type="HOGENOM" id="CLU_078227_0_0_4"/>